<dbReference type="PANTHER" id="PTHR30535:SF34">
    <property type="entry name" value="MOLYBDATE-BINDING PROTEIN MOLA"/>
    <property type="match status" value="1"/>
</dbReference>
<dbReference type="Gene3D" id="3.40.50.1980">
    <property type="entry name" value="Nitrogenase molybdenum iron protein domain"/>
    <property type="match status" value="1"/>
</dbReference>
<name>K1RX52_9ZZZZ</name>
<dbReference type="InterPro" id="IPR050902">
    <property type="entry name" value="ABC_Transporter_SBP"/>
</dbReference>
<accession>K1RX52</accession>
<gene>
    <name evidence="1" type="ORF">LEA_20013</name>
</gene>
<evidence type="ECO:0000313" key="1">
    <source>
        <dbReference type="EMBL" id="EKC46020.1"/>
    </source>
</evidence>
<reference evidence="1" key="1">
    <citation type="journal article" date="2013" name="Environ. Microbiol.">
        <title>Microbiota from the distal guts of lean and obese adolescents exhibit partial functional redundancy besides clear differences in community structure.</title>
        <authorList>
            <person name="Ferrer M."/>
            <person name="Ruiz A."/>
            <person name="Lanza F."/>
            <person name="Haange S.B."/>
            <person name="Oberbach A."/>
            <person name="Till H."/>
            <person name="Bargiela R."/>
            <person name="Campoy C."/>
            <person name="Segura M.T."/>
            <person name="Richter M."/>
            <person name="von Bergen M."/>
            <person name="Seifert J."/>
            <person name="Suarez A."/>
        </authorList>
    </citation>
    <scope>NUCLEOTIDE SEQUENCE</scope>
</reference>
<sequence>MESRFYFITNFNTAKPDDIYNNTVGSFDWSGIKAVKDKNVYKMPLGMYRTYTAGVDTPITLLWLAKATYPERFEDIDITAKTKEYYGDVFGITLTDEQSARIFAPLTQAGKLSVK</sequence>
<protein>
    <submittedName>
        <fullName evidence="1">Iron(III) dicitrate-binding protein</fullName>
    </submittedName>
</protein>
<proteinExistence type="predicted"/>
<comment type="caution">
    <text evidence="1">The sequence shown here is derived from an EMBL/GenBank/DDBJ whole genome shotgun (WGS) entry which is preliminary data.</text>
</comment>
<dbReference type="AlphaFoldDB" id="K1RX52"/>
<dbReference type="EMBL" id="AJWY01013747">
    <property type="protein sequence ID" value="EKC46020.1"/>
    <property type="molecule type" value="Genomic_DNA"/>
</dbReference>
<organism evidence="1">
    <name type="scientific">human gut metagenome</name>
    <dbReference type="NCBI Taxonomy" id="408170"/>
    <lineage>
        <taxon>unclassified sequences</taxon>
        <taxon>metagenomes</taxon>
        <taxon>organismal metagenomes</taxon>
    </lineage>
</organism>
<dbReference type="SUPFAM" id="SSF53807">
    <property type="entry name" value="Helical backbone' metal receptor"/>
    <property type="match status" value="1"/>
</dbReference>
<dbReference type="PANTHER" id="PTHR30535">
    <property type="entry name" value="VITAMIN B12-BINDING PROTEIN"/>
    <property type="match status" value="1"/>
</dbReference>